<accession>A0A699XN30</accession>
<comment type="caution">
    <text evidence="2">The sequence shown here is derived from an EMBL/GenBank/DDBJ whole genome shotgun (WGS) entry which is preliminary data.</text>
</comment>
<protein>
    <submittedName>
        <fullName evidence="2">Uncharacterized protein</fullName>
    </submittedName>
</protein>
<sequence>LFRRGSPRRRGDGSDEEGQEQEEEEEEEQYPLRPENRSRRDLGRGEEGSGPKRLQEIGGEHRFDLAMVFVLAQHLVGKLEVT</sequence>
<feature type="non-terminal residue" evidence="2">
    <location>
        <position position="1"/>
    </location>
</feature>
<feature type="region of interest" description="Disordered" evidence="1">
    <location>
        <begin position="1"/>
        <end position="56"/>
    </location>
</feature>
<evidence type="ECO:0000313" key="2">
    <source>
        <dbReference type="EMBL" id="GFD59650.1"/>
    </source>
</evidence>
<feature type="non-terminal residue" evidence="2">
    <location>
        <position position="82"/>
    </location>
</feature>
<name>A0A699XN30_TANCI</name>
<gene>
    <name evidence="2" type="ORF">Tci_931619</name>
</gene>
<proteinExistence type="predicted"/>
<evidence type="ECO:0000256" key="1">
    <source>
        <dbReference type="SAM" id="MobiDB-lite"/>
    </source>
</evidence>
<organism evidence="2">
    <name type="scientific">Tanacetum cinerariifolium</name>
    <name type="common">Dalmatian daisy</name>
    <name type="synonym">Chrysanthemum cinerariifolium</name>
    <dbReference type="NCBI Taxonomy" id="118510"/>
    <lineage>
        <taxon>Eukaryota</taxon>
        <taxon>Viridiplantae</taxon>
        <taxon>Streptophyta</taxon>
        <taxon>Embryophyta</taxon>
        <taxon>Tracheophyta</taxon>
        <taxon>Spermatophyta</taxon>
        <taxon>Magnoliopsida</taxon>
        <taxon>eudicotyledons</taxon>
        <taxon>Gunneridae</taxon>
        <taxon>Pentapetalae</taxon>
        <taxon>asterids</taxon>
        <taxon>campanulids</taxon>
        <taxon>Asterales</taxon>
        <taxon>Asteraceae</taxon>
        <taxon>Asteroideae</taxon>
        <taxon>Anthemideae</taxon>
        <taxon>Anthemidinae</taxon>
        <taxon>Tanacetum</taxon>
    </lineage>
</organism>
<dbReference type="EMBL" id="BKCJ011867708">
    <property type="protein sequence ID" value="GFD59650.1"/>
    <property type="molecule type" value="Genomic_DNA"/>
</dbReference>
<feature type="compositionally biased region" description="Basic and acidic residues" evidence="1">
    <location>
        <begin position="34"/>
        <end position="56"/>
    </location>
</feature>
<feature type="compositionally biased region" description="Acidic residues" evidence="1">
    <location>
        <begin position="14"/>
        <end position="29"/>
    </location>
</feature>
<reference evidence="2" key="1">
    <citation type="journal article" date="2019" name="Sci. Rep.">
        <title>Draft genome of Tanacetum cinerariifolium, the natural source of mosquito coil.</title>
        <authorList>
            <person name="Yamashiro T."/>
            <person name="Shiraishi A."/>
            <person name="Satake H."/>
            <person name="Nakayama K."/>
        </authorList>
    </citation>
    <scope>NUCLEOTIDE SEQUENCE</scope>
</reference>
<dbReference type="AlphaFoldDB" id="A0A699XN30"/>